<keyword evidence="3" id="KW-0963">Cytoplasm</keyword>
<dbReference type="GO" id="GO:0005881">
    <property type="term" value="C:cytoplasmic microtubule"/>
    <property type="evidence" value="ECO:0007669"/>
    <property type="project" value="TreeGrafter"/>
</dbReference>
<dbReference type="OMA" id="DHWRKEA"/>
<organism evidence="7 9">
    <name type="scientific">Plasmodiophora brassicae</name>
    <name type="common">Clubroot disease agent</name>
    <dbReference type="NCBI Taxonomy" id="37360"/>
    <lineage>
        <taxon>Eukaryota</taxon>
        <taxon>Sar</taxon>
        <taxon>Rhizaria</taxon>
        <taxon>Endomyxa</taxon>
        <taxon>Phytomyxea</taxon>
        <taxon>Plasmodiophorida</taxon>
        <taxon>Plasmodiophoridae</taxon>
        <taxon>Plasmodiophora</taxon>
    </lineage>
</organism>
<dbReference type="OrthoDB" id="1930246at2759"/>
<evidence type="ECO:0000256" key="1">
    <source>
        <dbReference type="ARBA" id="ARBA00004138"/>
    </source>
</evidence>
<dbReference type="EMBL" id="OVEO01000017">
    <property type="protein sequence ID" value="SPR01401.1"/>
    <property type="molecule type" value="Genomic_DNA"/>
</dbReference>
<dbReference type="InterPro" id="IPR027012">
    <property type="entry name" value="Enkurin_dom"/>
</dbReference>
<dbReference type="Pfam" id="PF13864">
    <property type="entry name" value="Enkurin"/>
    <property type="match status" value="1"/>
</dbReference>
<dbReference type="PANTHER" id="PTHR21490">
    <property type="entry name" value="ENKURIN-RELATED"/>
    <property type="match status" value="1"/>
</dbReference>
<comment type="subcellular location">
    <subcellularLocation>
        <location evidence="1">Cell projection</location>
        <location evidence="1">Cilium</location>
    </subcellularLocation>
    <subcellularLocation>
        <location evidence="2">Cytoplasm</location>
        <location evidence="2">Cytoskeleton</location>
    </subcellularLocation>
</comment>
<dbReference type="Proteomes" id="UP000290189">
    <property type="component" value="Unassembled WGS sequence"/>
</dbReference>
<evidence type="ECO:0000256" key="4">
    <source>
        <dbReference type="ARBA" id="ARBA00023212"/>
    </source>
</evidence>
<evidence type="ECO:0000313" key="9">
    <source>
        <dbReference type="Proteomes" id="UP000039324"/>
    </source>
</evidence>
<reference evidence="8 10" key="2">
    <citation type="submission" date="2018-03" db="EMBL/GenBank/DDBJ databases">
        <authorList>
            <person name="Fogelqvist J."/>
        </authorList>
    </citation>
    <scope>NUCLEOTIDE SEQUENCE [LARGE SCALE GENOMIC DNA]</scope>
</reference>
<geneLocation type="mitochondrion" evidence="8"/>
<evidence type="ECO:0000313" key="10">
    <source>
        <dbReference type="Proteomes" id="UP000290189"/>
    </source>
</evidence>
<protein>
    <recommendedName>
        <fullName evidence="6">Enkurin domain-containing protein</fullName>
    </recommendedName>
</protein>
<reference evidence="7 9" key="1">
    <citation type="submission" date="2015-02" db="EMBL/GenBank/DDBJ databases">
        <authorList>
            <person name="Chooi Y.-H."/>
        </authorList>
    </citation>
    <scope>NUCLEOTIDE SEQUENCE [LARGE SCALE GENOMIC DNA]</scope>
    <source>
        <strain evidence="7">E3</strain>
    </source>
</reference>
<dbReference type="InterPro" id="IPR052102">
    <property type="entry name" value="Enkurin_domain-protein"/>
</dbReference>
<accession>A0A0G4J201</accession>
<gene>
    <name evidence="7" type="ORF">PBRA_001985</name>
    <name evidence="8" type="ORF">PLBR_LOCUS8616</name>
</gene>
<name>A0A0G4J201_PLABS</name>
<evidence type="ECO:0000313" key="8">
    <source>
        <dbReference type="EMBL" id="SPR01401.1"/>
    </source>
</evidence>
<evidence type="ECO:0000256" key="2">
    <source>
        <dbReference type="ARBA" id="ARBA00004245"/>
    </source>
</evidence>
<dbReference type="AlphaFoldDB" id="A0A0G4J201"/>
<proteinExistence type="predicted"/>
<keyword evidence="8" id="KW-0496">Mitochondrion</keyword>
<dbReference type="Proteomes" id="UP000039324">
    <property type="component" value="Unassembled WGS sequence"/>
</dbReference>
<dbReference type="GO" id="GO:0005929">
    <property type="term" value="C:cilium"/>
    <property type="evidence" value="ECO:0007669"/>
    <property type="project" value="UniProtKB-SubCell"/>
</dbReference>
<keyword evidence="9" id="KW-1185">Reference proteome</keyword>
<sequence length="284" mass="31762">MEARRNADRNMSGNAVAFAINPEHPFRDMQYRGPGRPASKKDHARENRHLIKELQQRAKAKQADAVAKAAVPVFRMKRFQDVESKLSQTLRPPAPGRHHADFLRKGAGVARLVASDATARPKSSPRADESLAEQLKSLSVGETLPKRKPKNFIKMNLKAAIEAQPPAAPKEEPTSITQSVGFGRVPLYIHKRKLELAKKDEDKRLAQEKESLPPGMTLMSEEERQRTVELLLQNQKKLIGQLAKMPLTIETPSLVEKHNAINAKIAEVEAALKLFTRKKVYITA</sequence>
<dbReference type="PROSITE" id="PS51665">
    <property type="entry name" value="ENKURIN"/>
    <property type="match status" value="1"/>
</dbReference>
<evidence type="ECO:0000256" key="3">
    <source>
        <dbReference type="ARBA" id="ARBA00022490"/>
    </source>
</evidence>
<dbReference type="STRING" id="37360.A0A0G4J201"/>
<evidence type="ECO:0000259" key="6">
    <source>
        <dbReference type="PROSITE" id="PS51665"/>
    </source>
</evidence>
<keyword evidence="4" id="KW-0206">Cytoskeleton</keyword>
<evidence type="ECO:0000313" key="7">
    <source>
        <dbReference type="EMBL" id="CEP01379.1"/>
    </source>
</evidence>
<dbReference type="EMBL" id="CDSF01000112">
    <property type="protein sequence ID" value="CEP01379.1"/>
    <property type="molecule type" value="Genomic_DNA"/>
</dbReference>
<keyword evidence="5" id="KW-0966">Cell projection</keyword>
<evidence type="ECO:0000256" key="5">
    <source>
        <dbReference type="ARBA" id="ARBA00023273"/>
    </source>
</evidence>
<feature type="domain" description="Enkurin" evidence="6">
    <location>
        <begin position="191"/>
        <end position="283"/>
    </location>
</feature>
<dbReference type="PANTHER" id="PTHR21490:SF2">
    <property type="entry name" value="ENKURIN DOMAIN-CONTAINING PROTEIN 1"/>
    <property type="match status" value="1"/>
</dbReference>